<keyword evidence="5" id="KW-1185">Reference proteome</keyword>
<keyword evidence="2" id="KW-0812">Transmembrane</keyword>
<protein>
    <submittedName>
        <fullName evidence="3">LPXTG cell wall anchor domain-containing protein</fullName>
    </submittedName>
</protein>
<dbReference type="GeneID" id="69809324"/>
<dbReference type="PANTHER" id="PTHR43576">
    <property type="entry name" value="ALPHA-L-ARABINOFURANOSIDASE C-RELATED"/>
    <property type="match status" value="1"/>
</dbReference>
<dbReference type="Gene3D" id="3.20.20.80">
    <property type="entry name" value="Glycosidases"/>
    <property type="match status" value="1"/>
</dbReference>
<comment type="caution">
    <text evidence="3">The sequence shown here is derived from an EMBL/GenBank/DDBJ whole genome shotgun (WGS) entry which is preliminary data.</text>
</comment>
<name>A0AAP6BI75_9ACTN</name>
<organism evidence="3 6">
    <name type="scientific">Streptomyces acidiscabies</name>
    <dbReference type="NCBI Taxonomy" id="42234"/>
    <lineage>
        <taxon>Bacteria</taxon>
        <taxon>Bacillati</taxon>
        <taxon>Actinomycetota</taxon>
        <taxon>Actinomycetes</taxon>
        <taxon>Kitasatosporales</taxon>
        <taxon>Streptomycetaceae</taxon>
        <taxon>Streptomyces</taxon>
    </lineage>
</organism>
<evidence type="ECO:0000256" key="2">
    <source>
        <dbReference type="SAM" id="Phobius"/>
    </source>
</evidence>
<dbReference type="Proteomes" id="UP001282288">
    <property type="component" value="Unassembled WGS sequence"/>
</dbReference>
<dbReference type="InterPro" id="IPR013780">
    <property type="entry name" value="Glyco_hydro_b"/>
</dbReference>
<keyword evidence="2" id="KW-0472">Membrane</keyword>
<evidence type="ECO:0000313" key="3">
    <source>
        <dbReference type="EMBL" id="MDX2965220.1"/>
    </source>
</evidence>
<dbReference type="Gene3D" id="2.60.40.1180">
    <property type="entry name" value="Golgi alpha-mannosidase II"/>
    <property type="match status" value="1"/>
</dbReference>
<sequence>MSPDDPKSAEQPMPRERTPRRSRMLRHLAVGTVTVLAASAGVGALAPSAGAATTVGIKVNAGTSLGTVPSSGAGLNLGFGDEHMGDANVTSLMKAAGVRQLRYPGGSGADEYHWKTHTSGDGKGWIPSNTNFDRFMDIAKKVGAQPILTANYGSGTVQEAADWVKYSNVDKGYGVKYWEIGNEVYGNGHYGDGKGWERDDHADKSPREYGKNLVAYSKAMKAVDPTVKIGAVLTTPGGWPDKEKAPGDSADWNNTVLSIAGSSIDFVIVHWYPGGKTTADLLNTPSKIAGTTAELRSLIAKYTGSRAASVEIAVTETDAVGSPALTSQAAALFAPDTYMTWFEQGATHVDWWNLHNGTDQVPTTVHGQTDYQDGGILSAGTCAGGKCQPPRDTTFPTYWGIRSLTALAKPGDTIVKSSSRNSSVTVHAVRSGNGGLNVMLTNKSPENAAQVSLSYAGFTPAAGAVTTVSYGKGDTALTTAKRGTAVAQTLPPYSITTLQLKPASGTAADKPSPAPTPTAPTAVVSGLGTTGTRAQAEAKVGTPVSQPTPDGASGPLASTGASSAVTYSAFGGLLVIAVGGMLVLRGRRRRASHGK</sequence>
<dbReference type="AlphaFoldDB" id="A0AAP6BI75"/>
<dbReference type="EMBL" id="JARAWP010000019">
    <property type="protein sequence ID" value="MDX3022164.1"/>
    <property type="molecule type" value="Genomic_DNA"/>
</dbReference>
<keyword evidence="2" id="KW-1133">Transmembrane helix</keyword>
<dbReference type="GO" id="GO:0000272">
    <property type="term" value="P:polysaccharide catabolic process"/>
    <property type="evidence" value="ECO:0007669"/>
    <property type="project" value="TreeGrafter"/>
</dbReference>
<evidence type="ECO:0000256" key="1">
    <source>
        <dbReference type="SAM" id="MobiDB-lite"/>
    </source>
</evidence>
<dbReference type="InterPro" id="IPR017853">
    <property type="entry name" value="GH"/>
</dbReference>
<feature type="region of interest" description="Disordered" evidence="1">
    <location>
        <begin position="501"/>
        <end position="558"/>
    </location>
</feature>
<feature type="transmembrane region" description="Helical" evidence="2">
    <location>
        <begin position="564"/>
        <end position="584"/>
    </location>
</feature>
<evidence type="ECO:0000313" key="6">
    <source>
        <dbReference type="Proteomes" id="UP001282288"/>
    </source>
</evidence>
<evidence type="ECO:0000313" key="5">
    <source>
        <dbReference type="Proteomes" id="UP001272987"/>
    </source>
</evidence>
<dbReference type="EMBL" id="JARAWC010000039">
    <property type="protein sequence ID" value="MDX2965220.1"/>
    <property type="molecule type" value="Genomic_DNA"/>
</dbReference>
<dbReference type="Proteomes" id="UP001272987">
    <property type="component" value="Unassembled WGS sequence"/>
</dbReference>
<accession>A0AAP6BI75</accession>
<dbReference type="SUPFAM" id="SSF51445">
    <property type="entry name" value="(Trans)glycosidases"/>
    <property type="match status" value="1"/>
</dbReference>
<dbReference type="PANTHER" id="PTHR43576:SF3">
    <property type="entry name" value="ALPHA-L-ARABINOFURANOSIDASE C"/>
    <property type="match status" value="1"/>
</dbReference>
<feature type="region of interest" description="Disordered" evidence="1">
    <location>
        <begin position="1"/>
        <end position="20"/>
    </location>
</feature>
<gene>
    <name evidence="3" type="ORF">PV399_36670</name>
    <name evidence="4" type="ORF">PV666_30405</name>
</gene>
<evidence type="ECO:0000313" key="4">
    <source>
        <dbReference type="EMBL" id="MDX3022164.1"/>
    </source>
</evidence>
<dbReference type="RefSeq" id="WP_223786266.1">
    <property type="nucleotide sequence ID" value="NZ_BCMK01000008.1"/>
</dbReference>
<dbReference type="NCBIfam" id="TIGR01167">
    <property type="entry name" value="LPXTG_anchor"/>
    <property type="match status" value="1"/>
</dbReference>
<reference evidence="3 5" key="1">
    <citation type="journal article" date="2023" name="Microb. Genom.">
        <title>Mesoterricola silvestris gen. nov., sp. nov., Mesoterricola sediminis sp. nov., Geothrix oryzae sp. nov., Geothrix edaphica sp. nov., Geothrix rubra sp. nov., and Geothrix limicola sp. nov., six novel members of Acidobacteriota isolated from soils.</title>
        <authorList>
            <person name="Weisberg A.J."/>
            <person name="Pearce E."/>
            <person name="Kramer C.G."/>
            <person name="Chang J.H."/>
            <person name="Clarke C.R."/>
        </authorList>
    </citation>
    <scope>NUCLEOTIDE SEQUENCE</scope>
    <source>
        <strain evidence="4 5">NB05-1H</strain>
        <strain evidence="3">NRRL_B-16521</strain>
    </source>
</reference>
<proteinExistence type="predicted"/>
<feature type="compositionally biased region" description="Basic and acidic residues" evidence="1">
    <location>
        <begin position="1"/>
        <end position="19"/>
    </location>
</feature>